<dbReference type="AlphaFoldDB" id="D1CGB3"/>
<protein>
    <submittedName>
        <fullName evidence="2">Uncharacterized protein</fullName>
    </submittedName>
</protein>
<proteinExistence type="predicted"/>
<name>D1CGB3_THET1</name>
<dbReference type="HOGENOM" id="CLU_2774631_0_0_0"/>
<feature type="transmembrane region" description="Helical" evidence="1">
    <location>
        <begin position="31"/>
        <end position="52"/>
    </location>
</feature>
<dbReference type="EMBL" id="CP001826">
    <property type="protein sequence ID" value="ACZ42784.1"/>
    <property type="molecule type" value="Genomic_DNA"/>
</dbReference>
<evidence type="ECO:0000313" key="2">
    <source>
        <dbReference type="EMBL" id="ACZ42784.1"/>
    </source>
</evidence>
<evidence type="ECO:0000313" key="3">
    <source>
        <dbReference type="Proteomes" id="UP000000323"/>
    </source>
</evidence>
<reference evidence="3" key="1">
    <citation type="journal article" date="2010" name="Stand. Genomic Sci.">
        <title>Complete genome sequence of 'Thermobaculum terrenum' type strain (YNP1).</title>
        <authorList>
            <person name="Kiss H."/>
            <person name="Cleland D."/>
            <person name="Lapidus A."/>
            <person name="Lucas S."/>
            <person name="Glavina Del Rio T."/>
            <person name="Nolan M."/>
            <person name="Tice H."/>
            <person name="Han C."/>
            <person name="Goodwin L."/>
            <person name="Pitluck S."/>
            <person name="Liolios K."/>
            <person name="Ivanova N."/>
            <person name="Mavromatis K."/>
            <person name="Ovchinnikova G."/>
            <person name="Pati A."/>
            <person name="Chen A."/>
            <person name="Palaniappan K."/>
            <person name="Land M."/>
            <person name="Hauser L."/>
            <person name="Chang Y."/>
            <person name="Jeffries C."/>
            <person name="Lu M."/>
            <person name="Brettin T."/>
            <person name="Detter J."/>
            <person name="Goker M."/>
            <person name="Tindall B."/>
            <person name="Beck B."/>
            <person name="McDermott T."/>
            <person name="Woyke T."/>
            <person name="Bristow J."/>
            <person name="Eisen J."/>
            <person name="Markowitz V."/>
            <person name="Hugenholtz P."/>
            <person name="Kyrpides N."/>
            <person name="Klenk H."/>
            <person name="Cheng J."/>
        </authorList>
    </citation>
    <scope>NUCLEOTIDE SEQUENCE [LARGE SCALE GENOMIC DNA]</scope>
    <source>
        <strain evidence="3">ATCC BAA-798 / YNP1</strain>
    </source>
</reference>
<keyword evidence="1" id="KW-0472">Membrane</keyword>
<dbReference type="STRING" id="525904.Tter_1878"/>
<dbReference type="KEGG" id="ttr:Tter_1878"/>
<keyword evidence="1" id="KW-1133">Transmembrane helix</keyword>
<dbReference type="Proteomes" id="UP000000323">
    <property type="component" value="Chromosome 2"/>
</dbReference>
<organism evidence="2 3">
    <name type="scientific">Thermobaculum terrenum (strain ATCC BAA-798 / CCMEE 7001 / YNP1)</name>
    <dbReference type="NCBI Taxonomy" id="525904"/>
    <lineage>
        <taxon>Bacteria</taxon>
        <taxon>Bacillati</taxon>
        <taxon>Chloroflexota</taxon>
        <taxon>Chloroflexia</taxon>
        <taxon>Candidatus Thermobaculales</taxon>
        <taxon>Candidatus Thermobaculaceae</taxon>
        <taxon>Thermobaculum</taxon>
    </lineage>
</organism>
<gene>
    <name evidence="2" type="ordered locus">Tter_1878</name>
</gene>
<evidence type="ECO:0000256" key="1">
    <source>
        <dbReference type="SAM" id="Phobius"/>
    </source>
</evidence>
<keyword evidence="1" id="KW-0812">Transmembrane</keyword>
<keyword evidence="3" id="KW-1185">Reference proteome</keyword>
<accession>D1CGB3</accession>
<sequence length="69" mass="7756">MGDKLMDVAATFGMASMLHGLLDIRLGCDDYGMVLSVAIILIVRYLAGSGLWRKINRAREDLEREDDRK</sequence>